<dbReference type="Proteomes" id="UP001247307">
    <property type="component" value="Unassembled WGS sequence"/>
</dbReference>
<keyword evidence="2" id="KW-1185">Reference proteome</keyword>
<organism evidence="1 2">
    <name type="scientific">Falsarthrobacter nasiphocae</name>
    <dbReference type="NCBI Taxonomy" id="189863"/>
    <lineage>
        <taxon>Bacteria</taxon>
        <taxon>Bacillati</taxon>
        <taxon>Actinomycetota</taxon>
        <taxon>Actinomycetes</taxon>
        <taxon>Micrococcales</taxon>
        <taxon>Micrococcaceae</taxon>
        <taxon>Falsarthrobacter</taxon>
    </lineage>
</organism>
<evidence type="ECO:0000313" key="2">
    <source>
        <dbReference type="Proteomes" id="UP001247307"/>
    </source>
</evidence>
<gene>
    <name evidence="1" type="ORF">J2S35_000538</name>
</gene>
<dbReference type="AlphaFoldDB" id="A0AAE3YGN3"/>
<proteinExistence type="predicted"/>
<name>A0AAE3YGN3_9MICC</name>
<sequence>MSVLLSSSTNDVYSEIEPALSSYGQDFIAQETQSR</sequence>
<dbReference type="EMBL" id="JAVDUI010000001">
    <property type="protein sequence ID" value="MDR6891598.1"/>
    <property type="molecule type" value="Genomic_DNA"/>
</dbReference>
<accession>A0AAE3YGN3</accession>
<reference evidence="1" key="1">
    <citation type="submission" date="2023-07" db="EMBL/GenBank/DDBJ databases">
        <title>Sequencing the genomes of 1000 actinobacteria strains.</title>
        <authorList>
            <person name="Klenk H.-P."/>
        </authorList>
    </citation>
    <scope>NUCLEOTIDE SEQUENCE</scope>
    <source>
        <strain evidence="1">DSM 13988</strain>
    </source>
</reference>
<evidence type="ECO:0000313" key="1">
    <source>
        <dbReference type="EMBL" id="MDR6891598.1"/>
    </source>
</evidence>
<protein>
    <submittedName>
        <fullName evidence="1">Uncharacterized protein</fullName>
    </submittedName>
</protein>
<comment type="caution">
    <text evidence="1">The sequence shown here is derived from an EMBL/GenBank/DDBJ whole genome shotgun (WGS) entry which is preliminary data.</text>
</comment>